<protein>
    <submittedName>
        <fullName evidence="1">Uncharacterized protein</fullName>
    </submittedName>
</protein>
<dbReference type="AlphaFoldDB" id="I1C312"/>
<dbReference type="VEuPathDB" id="FungiDB:RO3G_07547"/>
<dbReference type="RefSeq" id="XP_067518238.1">
    <property type="nucleotide sequence ID" value="XM_067662137.1"/>
</dbReference>
<name>I1C312_RHIO9</name>
<keyword evidence="2" id="KW-1185">Reference proteome</keyword>
<organism evidence="1 2">
    <name type="scientific">Rhizopus delemar (strain RA 99-880 / ATCC MYA-4621 / FGSC 9543 / NRRL 43880)</name>
    <name type="common">Mucormycosis agent</name>
    <name type="synonym">Rhizopus arrhizus var. delemar</name>
    <dbReference type="NCBI Taxonomy" id="246409"/>
    <lineage>
        <taxon>Eukaryota</taxon>
        <taxon>Fungi</taxon>
        <taxon>Fungi incertae sedis</taxon>
        <taxon>Mucoromycota</taxon>
        <taxon>Mucoromycotina</taxon>
        <taxon>Mucoromycetes</taxon>
        <taxon>Mucorales</taxon>
        <taxon>Mucorineae</taxon>
        <taxon>Rhizopodaceae</taxon>
        <taxon>Rhizopus</taxon>
    </lineage>
</organism>
<evidence type="ECO:0000313" key="1">
    <source>
        <dbReference type="EMBL" id="EIE82842.1"/>
    </source>
</evidence>
<accession>I1C312</accession>
<proteinExistence type="predicted"/>
<dbReference type="EMBL" id="CH476736">
    <property type="protein sequence ID" value="EIE82842.1"/>
    <property type="molecule type" value="Genomic_DNA"/>
</dbReference>
<sequence length="39" mass="4566">MARVKVHIEVVERQVTEVKADLEVMEWKVDGLDTQQGWI</sequence>
<gene>
    <name evidence="1" type="ORF">RO3G_07547</name>
</gene>
<dbReference type="InParanoid" id="I1C312"/>
<evidence type="ECO:0000313" key="2">
    <source>
        <dbReference type="Proteomes" id="UP000009138"/>
    </source>
</evidence>
<reference evidence="1 2" key="1">
    <citation type="journal article" date="2009" name="PLoS Genet.">
        <title>Genomic analysis of the basal lineage fungus Rhizopus oryzae reveals a whole-genome duplication.</title>
        <authorList>
            <person name="Ma L.-J."/>
            <person name="Ibrahim A.S."/>
            <person name="Skory C."/>
            <person name="Grabherr M.G."/>
            <person name="Burger G."/>
            <person name="Butler M."/>
            <person name="Elias M."/>
            <person name="Idnurm A."/>
            <person name="Lang B.F."/>
            <person name="Sone T."/>
            <person name="Abe A."/>
            <person name="Calvo S.E."/>
            <person name="Corrochano L.M."/>
            <person name="Engels R."/>
            <person name="Fu J."/>
            <person name="Hansberg W."/>
            <person name="Kim J.-M."/>
            <person name="Kodira C.D."/>
            <person name="Koehrsen M.J."/>
            <person name="Liu B."/>
            <person name="Miranda-Saavedra D."/>
            <person name="O'Leary S."/>
            <person name="Ortiz-Castellanos L."/>
            <person name="Poulter R."/>
            <person name="Rodriguez-Romero J."/>
            <person name="Ruiz-Herrera J."/>
            <person name="Shen Y.-Q."/>
            <person name="Zeng Q."/>
            <person name="Galagan J."/>
            <person name="Birren B.W."/>
            <person name="Cuomo C.A."/>
            <person name="Wickes B.L."/>
        </authorList>
    </citation>
    <scope>NUCLEOTIDE SEQUENCE [LARGE SCALE GENOMIC DNA]</scope>
    <source>
        <strain evidence="2">RA 99-880 / ATCC MYA-4621 / FGSC 9543 / NRRL 43880</strain>
    </source>
</reference>
<dbReference type="GeneID" id="93614518"/>
<dbReference type="Proteomes" id="UP000009138">
    <property type="component" value="Unassembled WGS sequence"/>
</dbReference>